<dbReference type="RefSeq" id="WP_217790208.1">
    <property type="nucleotide sequence ID" value="NZ_JAHSPG010000002.1"/>
</dbReference>
<evidence type="ECO:0000313" key="2">
    <source>
        <dbReference type="Proteomes" id="UP000812270"/>
    </source>
</evidence>
<name>A0A9E2W7F5_9BACT</name>
<keyword evidence="2" id="KW-1185">Reference proteome</keyword>
<comment type="caution">
    <text evidence="1">The sequence shown here is derived from an EMBL/GenBank/DDBJ whole genome shotgun (WGS) entry which is preliminary data.</text>
</comment>
<protein>
    <submittedName>
        <fullName evidence="1">Uncharacterized protein</fullName>
    </submittedName>
</protein>
<reference evidence="1" key="1">
    <citation type="submission" date="2021-06" db="EMBL/GenBank/DDBJ databases">
        <authorList>
            <person name="Huq M.A."/>
        </authorList>
    </citation>
    <scope>NUCLEOTIDE SEQUENCE</scope>
    <source>
        <strain evidence="1">MAH-26</strain>
    </source>
</reference>
<proteinExistence type="predicted"/>
<gene>
    <name evidence="1" type="ORF">KTO63_05420</name>
</gene>
<dbReference type="EMBL" id="JAHSPG010000002">
    <property type="protein sequence ID" value="MBV4356581.1"/>
    <property type="molecule type" value="Genomic_DNA"/>
</dbReference>
<dbReference type="AlphaFoldDB" id="A0A9E2W7F5"/>
<accession>A0A9E2W7F5</accession>
<sequence>MNNEEDIIDSLSEVDKKELLELANELSDKDTLTHEEFIEVTKKWRSQ</sequence>
<dbReference type="Proteomes" id="UP000812270">
    <property type="component" value="Unassembled WGS sequence"/>
</dbReference>
<evidence type="ECO:0000313" key="1">
    <source>
        <dbReference type="EMBL" id="MBV4356581.1"/>
    </source>
</evidence>
<organism evidence="1 2">
    <name type="scientific">Pinibacter aurantiacus</name>
    <dbReference type="NCBI Taxonomy" id="2851599"/>
    <lineage>
        <taxon>Bacteria</taxon>
        <taxon>Pseudomonadati</taxon>
        <taxon>Bacteroidota</taxon>
        <taxon>Chitinophagia</taxon>
        <taxon>Chitinophagales</taxon>
        <taxon>Chitinophagaceae</taxon>
        <taxon>Pinibacter</taxon>
    </lineage>
</organism>